<protein>
    <recommendedName>
        <fullName evidence="4">Secreted protein</fullName>
    </recommendedName>
</protein>
<accession>A0ABR3L583</accession>
<gene>
    <name evidence="2" type="ORF">QQF64_022652</name>
</gene>
<keyword evidence="3" id="KW-1185">Reference proteome</keyword>
<sequence length="118" mass="13044">MVLSLVSLSLWLELRALRCFAMPVSGVNPEAQCEPKEVIKADKSDIGSTNDPSEMTDDTLFISESACHSPRENDGTRETFIQAHNYLIACPESCREGFGLYLGENGWIDEDKRTESGA</sequence>
<comment type="caution">
    <text evidence="2">The sequence shown here is derived from an EMBL/GenBank/DDBJ whole genome shotgun (WGS) entry which is preliminary data.</text>
</comment>
<evidence type="ECO:0000313" key="2">
    <source>
        <dbReference type="EMBL" id="KAL1247276.1"/>
    </source>
</evidence>
<dbReference type="EMBL" id="JAYMGO010000025">
    <property type="protein sequence ID" value="KAL1247276.1"/>
    <property type="molecule type" value="Genomic_DNA"/>
</dbReference>
<proteinExistence type="predicted"/>
<dbReference type="Proteomes" id="UP001558613">
    <property type="component" value="Unassembled WGS sequence"/>
</dbReference>
<evidence type="ECO:0000256" key="1">
    <source>
        <dbReference type="SAM" id="SignalP"/>
    </source>
</evidence>
<reference evidence="2 3" key="1">
    <citation type="submission" date="2023-09" db="EMBL/GenBank/DDBJ databases">
        <authorList>
            <person name="Wang M."/>
        </authorList>
    </citation>
    <scope>NUCLEOTIDE SEQUENCE [LARGE SCALE GENOMIC DNA]</scope>
    <source>
        <strain evidence="2">GT-2023</strain>
        <tissue evidence="2">Liver</tissue>
    </source>
</reference>
<evidence type="ECO:0008006" key="4">
    <source>
        <dbReference type="Google" id="ProtNLM"/>
    </source>
</evidence>
<name>A0ABR3L583_9TELE</name>
<keyword evidence="1" id="KW-0732">Signal</keyword>
<feature type="signal peptide" evidence="1">
    <location>
        <begin position="1"/>
        <end position="26"/>
    </location>
</feature>
<organism evidence="2 3">
    <name type="scientific">Cirrhinus molitorella</name>
    <name type="common">mud carp</name>
    <dbReference type="NCBI Taxonomy" id="172907"/>
    <lineage>
        <taxon>Eukaryota</taxon>
        <taxon>Metazoa</taxon>
        <taxon>Chordata</taxon>
        <taxon>Craniata</taxon>
        <taxon>Vertebrata</taxon>
        <taxon>Euteleostomi</taxon>
        <taxon>Actinopterygii</taxon>
        <taxon>Neopterygii</taxon>
        <taxon>Teleostei</taxon>
        <taxon>Ostariophysi</taxon>
        <taxon>Cypriniformes</taxon>
        <taxon>Cyprinidae</taxon>
        <taxon>Labeoninae</taxon>
        <taxon>Labeonini</taxon>
        <taxon>Cirrhinus</taxon>
    </lineage>
</organism>
<feature type="chain" id="PRO_5046342510" description="Secreted protein" evidence="1">
    <location>
        <begin position="27"/>
        <end position="118"/>
    </location>
</feature>
<evidence type="ECO:0000313" key="3">
    <source>
        <dbReference type="Proteomes" id="UP001558613"/>
    </source>
</evidence>